<organism evidence="1 2">
    <name type="scientific">Dillenia turbinata</name>
    <dbReference type="NCBI Taxonomy" id="194707"/>
    <lineage>
        <taxon>Eukaryota</taxon>
        <taxon>Viridiplantae</taxon>
        <taxon>Streptophyta</taxon>
        <taxon>Embryophyta</taxon>
        <taxon>Tracheophyta</taxon>
        <taxon>Spermatophyta</taxon>
        <taxon>Magnoliopsida</taxon>
        <taxon>eudicotyledons</taxon>
        <taxon>Gunneridae</taxon>
        <taxon>Pentapetalae</taxon>
        <taxon>Dilleniales</taxon>
        <taxon>Dilleniaceae</taxon>
        <taxon>Dillenia</taxon>
    </lineage>
</organism>
<dbReference type="InterPro" id="IPR046960">
    <property type="entry name" value="PPR_At4g14850-like_plant"/>
</dbReference>
<dbReference type="InterPro" id="IPR046848">
    <property type="entry name" value="E_motif"/>
</dbReference>
<name>A0AAN8ULA1_9MAGN</name>
<dbReference type="PANTHER" id="PTHR47926">
    <property type="entry name" value="PENTATRICOPEPTIDE REPEAT-CONTAINING PROTEIN"/>
    <property type="match status" value="1"/>
</dbReference>
<comment type="caution">
    <text evidence="1">The sequence shown here is derived from an EMBL/GenBank/DDBJ whole genome shotgun (WGS) entry which is preliminary data.</text>
</comment>
<gene>
    <name evidence="1" type="ORF">RJ641_019025</name>
</gene>
<protein>
    <submittedName>
        <fullName evidence="1">E motif</fullName>
    </submittedName>
</protein>
<keyword evidence="2" id="KW-1185">Reference proteome</keyword>
<sequence length="125" mass="13796">MEIGEWAAEKLLEMKPANAGYYALIGIMYAASKYWSKLAEVRTFMKDSGVRKAPGYAWVDLGTGFSPFLVEDTSNPEVLGVYPLMNGLTKIMKEAGYVPTEDFFPASHASDECSEAWSLNCAVNH</sequence>
<accession>A0AAN8ULA1</accession>
<dbReference type="Pfam" id="PF20431">
    <property type="entry name" value="E_motif"/>
    <property type="match status" value="1"/>
</dbReference>
<evidence type="ECO:0000313" key="1">
    <source>
        <dbReference type="EMBL" id="KAK6916164.1"/>
    </source>
</evidence>
<dbReference type="EMBL" id="JBAMMX010000024">
    <property type="protein sequence ID" value="KAK6916164.1"/>
    <property type="molecule type" value="Genomic_DNA"/>
</dbReference>
<dbReference type="GO" id="GO:0009451">
    <property type="term" value="P:RNA modification"/>
    <property type="evidence" value="ECO:0007669"/>
    <property type="project" value="InterPro"/>
</dbReference>
<dbReference type="Proteomes" id="UP001370490">
    <property type="component" value="Unassembled WGS sequence"/>
</dbReference>
<proteinExistence type="predicted"/>
<evidence type="ECO:0000313" key="2">
    <source>
        <dbReference type="Proteomes" id="UP001370490"/>
    </source>
</evidence>
<dbReference type="PANTHER" id="PTHR47926:SF375">
    <property type="entry name" value="PENTATRICOPEPTIDE REPEAT-CONTAINING PROTEIN"/>
    <property type="match status" value="1"/>
</dbReference>
<dbReference type="GO" id="GO:0003723">
    <property type="term" value="F:RNA binding"/>
    <property type="evidence" value="ECO:0007669"/>
    <property type="project" value="InterPro"/>
</dbReference>
<reference evidence="1 2" key="1">
    <citation type="submission" date="2023-12" db="EMBL/GenBank/DDBJ databases">
        <title>A high-quality genome assembly for Dillenia turbinata (Dilleniales).</title>
        <authorList>
            <person name="Chanderbali A."/>
        </authorList>
    </citation>
    <scope>NUCLEOTIDE SEQUENCE [LARGE SCALE GENOMIC DNA]</scope>
    <source>
        <strain evidence="1">LSX21</strain>
        <tissue evidence="1">Leaf</tissue>
    </source>
</reference>
<dbReference type="AlphaFoldDB" id="A0AAN8ULA1"/>